<dbReference type="InterPro" id="IPR009737">
    <property type="entry name" value="Aim32/Apd1-like"/>
</dbReference>
<comment type="caution">
    <text evidence="1">The sequence shown here is derived from an EMBL/GenBank/DDBJ whole genome shotgun (WGS) entry which is preliminary data.</text>
</comment>
<sequence>MSHRFCTELSREQGDPLAGSAAHIERNLLLSWPRAKWKRSLRHASDMPEALIEQLDAIAASGRRINLIQRRDHPEDLHRIYLMPERLAFDVQREELQDFLSAWQRGASLDAWQPTPVTRDLVLCCTHGKKDKCCAKFGYAAFQALDRTVREHQLPFDVWESSHLGGCRLAASVILLSPVRKYGRIAPDQAYSLLASEADGQRYLPCYRGDSSLTPPQQCAQLAILNHFAAQAVQSQPPQSQAPQYQAPQPQLTLEEELILGDEAGNDEQRQLTWRCRHGDGRTQRLKVSCRAISIMRVDTCNDLDEGPTPSLVWQAGAVEELQPTTPLHSAQPCC</sequence>
<dbReference type="Proteomes" id="UP000019113">
    <property type="component" value="Unassembled WGS sequence"/>
</dbReference>
<dbReference type="eggNOG" id="COG4759">
    <property type="taxonomic scope" value="Bacteria"/>
</dbReference>
<dbReference type="STRING" id="1178482.AR456_14855"/>
<dbReference type="OrthoDB" id="3399139at2"/>
<protein>
    <recommendedName>
        <fullName evidence="3">Sucrase ferredoxin</fullName>
    </recommendedName>
</protein>
<dbReference type="PANTHER" id="PTHR31902">
    <property type="entry name" value="ACTIN PATCHES DISTAL PROTEIN 1"/>
    <property type="match status" value="1"/>
</dbReference>
<evidence type="ECO:0000313" key="1">
    <source>
        <dbReference type="EMBL" id="ERL51928.1"/>
    </source>
</evidence>
<name>W1N8T6_9GAMM</name>
<dbReference type="Pfam" id="PF06999">
    <property type="entry name" value="Suc_Fer-like"/>
    <property type="match status" value="1"/>
</dbReference>
<evidence type="ECO:0008006" key="3">
    <source>
        <dbReference type="Google" id="ProtNLM"/>
    </source>
</evidence>
<dbReference type="AlphaFoldDB" id="W1N8T6"/>
<dbReference type="KEGG" id="hhu:AR456_14855"/>
<dbReference type="PATRIC" id="fig|1178482.3.peg.1607"/>
<gene>
    <name evidence="1" type="ORF">BJB45_12230</name>
</gene>
<dbReference type="RefSeq" id="WP_021818564.1">
    <property type="nucleotide sequence ID" value="NZ_AVBC01000020.1"/>
</dbReference>
<dbReference type="InterPro" id="IPR036249">
    <property type="entry name" value="Thioredoxin-like_sf"/>
</dbReference>
<evidence type="ECO:0000313" key="2">
    <source>
        <dbReference type="Proteomes" id="UP000019113"/>
    </source>
</evidence>
<dbReference type="PANTHER" id="PTHR31902:SF22">
    <property type="entry name" value="SLL1203 PROTEIN"/>
    <property type="match status" value="1"/>
</dbReference>
<proteinExistence type="predicted"/>
<dbReference type="Gene3D" id="3.40.30.10">
    <property type="entry name" value="Glutaredoxin"/>
    <property type="match status" value="1"/>
</dbReference>
<dbReference type="CDD" id="cd03062">
    <property type="entry name" value="TRX_Fd_Sucrase"/>
    <property type="match status" value="1"/>
</dbReference>
<organism evidence="1 2">
    <name type="scientific">Halomonas huangheensis</name>
    <dbReference type="NCBI Taxonomy" id="1178482"/>
    <lineage>
        <taxon>Bacteria</taxon>
        <taxon>Pseudomonadati</taxon>
        <taxon>Pseudomonadota</taxon>
        <taxon>Gammaproteobacteria</taxon>
        <taxon>Oceanospirillales</taxon>
        <taxon>Halomonadaceae</taxon>
        <taxon>Halomonas</taxon>
    </lineage>
</organism>
<dbReference type="EMBL" id="AVBC01000020">
    <property type="protein sequence ID" value="ERL51928.1"/>
    <property type="molecule type" value="Genomic_DNA"/>
</dbReference>
<reference evidence="1 2" key="1">
    <citation type="submission" date="2013-08" db="EMBL/GenBank/DDBJ databases">
        <title>draft genome of Halomonas huanghegensis, strain BJGMM-B45T.</title>
        <authorList>
            <person name="Miao C."/>
            <person name="Wan Y."/>
            <person name="Jin W."/>
        </authorList>
    </citation>
    <scope>NUCLEOTIDE SEQUENCE [LARGE SCALE GENOMIC DNA]</scope>
    <source>
        <strain evidence="1 2">BJGMM-B45</strain>
    </source>
</reference>
<accession>W1N8T6</accession>
<keyword evidence="2" id="KW-1185">Reference proteome</keyword>
<dbReference type="SUPFAM" id="SSF52833">
    <property type="entry name" value="Thioredoxin-like"/>
    <property type="match status" value="1"/>
</dbReference>